<comment type="caution">
    <text evidence="1">The sequence shown here is derived from an EMBL/GenBank/DDBJ whole genome shotgun (WGS) entry which is preliminary data.</text>
</comment>
<proteinExistence type="predicted"/>
<accession>A0ABU3TPQ4</accession>
<dbReference type="Proteomes" id="UP001249959">
    <property type="component" value="Unassembled WGS sequence"/>
</dbReference>
<sequence>MKNERIVHLNLIILMGLLLFKFNAYPNELKVEIAQNSDSTKSYLLEEVKVLSDKFEIVETEQPKRKKNYSFITKAPSQIGMLFDDENLIGKRPRKLKIYFDKLSSNNYTFQILVYSLGTDSLPSALLNKQELAFSSNKIGWNELPLKLDYLTIPPNGIIFIVNFFAKSKDINEVTDRIALGRYSTKKRFFVRPTSQNEWIIFSSFHGGKIGPMMRLIAGN</sequence>
<gene>
    <name evidence="1" type="ORF">PQG45_02085</name>
</gene>
<name>A0ABU3TPQ4_9BACT</name>
<organism evidence="1 2">
    <name type="scientific">Aquirufa regiilacus</name>
    <dbReference type="NCBI Taxonomy" id="3024868"/>
    <lineage>
        <taxon>Bacteria</taxon>
        <taxon>Pseudomonadati</taxon>
        <taxon>Bacteroidota</taxon>
        <taxon>Cytophagia</taxon>
        <taxon>Cytophagales</taxon>
        <taxon>Flectobacillaceae</taxon>
        <taxon>Aquirufa</taxon>
    </lineage>
</organism>
<keyword evidence="2" id="KW-1185">Reference proteome</keyword>
<evidence type="ECO:0000313" key="1">
    <source>
        <dbReference type="EMBL" id="MDU0807819.1"/>
    </source>
</evidence>
<reference evidence="1 2" key="1">
    <citation type="submission" date="2023-09" db="EMBL/GenBank/DDBJ databases">
        <title>Aquirufa genomes.</title>
        <authorList>
            <person name="Pitt A."/>
        </authorList>
    </citation>
    <scope>NUCLEOTIDE SEQUENCE [LARGE SCALE GENOMIC DNA]</scope>
    <source>
        <strain evidence="1 2">LEOWEIH-7C</strain>
    </source>
</reference>
<evidence type="ECO:0008006" key="3">
    <source>
        <dbReference type="Google" id="ProtNLM"/>
    </source>
</evidence>
<evidence type="ECO:0000313" key="2">
    <source>
        <dbReference type="Proteomes" id="UP001249959"/>
    </source>
</evidence>
<dbReference type="RefSeq" id="WP_315576742.1">
    <property type="nucleotide sequence ID" value="NZ_JARDXH010000004.1"/>
</dbReference>
<dbReference type="EMBL" id="JAVNWW010000001">
    <property type="protein sequence ID" value="MDU0807819.1"/>
    <property type="molecule type" value="Genomic_DNA"/>
</dbReference>
<protein>
    <recommendedName>
        <fullName evidence="3">DNRLRE domain-containing protein</fullName>
    </recommendedName>
</protein>